<evidence type="ECO:0000256" key="1">
    <source>
        <dbReference type="ARBA" id="ARBA00004922"/>
    </source>
</evidence>
<accession>A0A538T401</accession>
<dbReference type="Pfam" id="PF14559">
    <property type="entry name" value="TPR_19"/>
    <property type="match status" value="1"/>
</dbReference>
<dbReference type="EMBL" id="VBOS01000081">
    <property type="protein sequence ID" value="TMQ58368.1"/>
    <property type="molecule type" value="Genomic_DNA"/>
</dbReference>
<feature type="region of interest" description="Disordered" evidence="5">
    <location>
        <begin position="26"/>
        <end position="63"/>
    </location>
</feature>
<protein>
    <submittedName>
        <fullName evidence="7">Tetratricopeptide repeat protein</fullName>
    </submittedName>
</protein>
<dbReference type="PANTHER" id="PTHR44835:SF1">
    <property type="entry name" value="PROTEIN O-GLCNAC TRANSFERASE"/>
    <property type="match status" value="1"/>
</dbReference>
<comment type="caution">
    <text evidence="7">The sequence shown here is derived from an EMBL/GenBank/DDBJ whole genome shotgun (WGS) entry which is preliminary data.</text>
</comment>
<keyword evidence="4" id="KW-0802">TPR repeat</keyword>
<keyword evidence="2" id="KW-0328">Glycosyltransferase</keyword>
<evidence type="ECO:0000256" key="3">
    <source>
        <dbReference type="ARBA" id="ARBA00022679"/>
    </source>
</evidence>
<keyword evidence="6" id="KW-0732">Signal</keyword>
<evidence type="ECO:0000313" key="8">
    <source>
        <dbReference type="Proteomes" id="UP000317716"/>
    </source>
</evidence>
<dbReference type="InterPro" id="IPR051939">
    <property type="entry name" value="Glycosyltr_41/O-GlcNAc_trsf"/>
</dbReference>
<reference evidence="7 8" key="1">
    <citation type="journal article" date="2019" name="Nat. Microbiol.">
        <title>Mediterranean grassland soil C-N compound turnover is dependent on rainfall and depth, and is mediated by genomically divergent microorganisms.</title>
        <authorList>
            <person name="Diamond S."/>
            <person name="Andeer P.F."/>
            <person name="Li Z."/>
            <person name="Crits-Christoph A."/>
            <person name="Burstein D."/>
            <person name="Anantharaman K."/>
            <person name="Lane K.R."/>
            <person name="Thomas B.C."/>
            <person name="Pan C."/>
            <person name="Northen T.R."/>
            <person name="Banfield J.F."/>
        </authorList>
    </citation>
    <scope>NUCLEOTIDE SEQUENCE [LARGE SCALE GENOMIC DNA]</scope>
    <source>
        <strain evidence="7">WS_2</strain>
    </source>
</reference>
<gene>
    <name evidence="7" type="ORF">E6K72_02670</name>
</gene>
<dbReference type="SMART" id="SM00028">
    <property type="entry name" value="TPR"/>
    <property type="match status" value="4"/>
</dbReference>
<evidence type="ECO:0000256" key="6">
    <source>
        <dbReference type="SAM" id="SignalP"/>
    </source>
</evidence>
<feature type="chain" id="PRO_5021743803" evidence="6">
    <location>
        <begin position="24"/>
        <end position="240"/>
    </location>
</feature>
<evidence type="ECO:0000313" key="7">
    <source>
        <dbReference type="EMBL" id="TMQ58368.1"/>
    </source>
</evidence>
<organism evidence="7 8">
    <name type="scientific">Eiseniibacteriota bacterium</name>
    <dbReference type="NCBI Taxonomy" id="2212470"/>
    <lineage>
        <taxon>Bacteria</taxon>
        <taxon>Candidatus Eiseniibacteriota</taxon>
    </lineage>
</organism>
<dbReference type="InterPro" id="IPR019734">
    <property type="entry name" value="TPR_rpt"/>
</dbReference>
<feature type="repeat" description="TPR" evidence="4">
    <location>
        <begin position="185"/>
        <end position="218"/>
    </location>
</feature>
<evidence type="ECO:0000256" key="5">
    <source>
        <dbReference type="SAM" id="MobiDB-lite"/>
    </source>
</evidence>
<dbReference type="SUPFAM" id="SSF48452">
    <property type="entry name" value="TPR-like"/>
    <property type="match status" value="1"/>
</dbReference>
<keyword evidence="3" id="KW-0808">Transferase</keyword>
<sequence length="240" mass="25364">MKLRVAVPVVVAISVLFAVSAFAADTPGASKPATSSTGTSKPPATKSTSAKSTSKGTTEKAAAAPVDSLARLEKLVAKDSTNFDNLYQLGVMYLDKERTPEATRVLTKAASIRPKDVKTLVNLGAAHDAGGSAALAQGYYRKALEVSPGDSVATCRLASSLYAQQNYKDSMALLRKLIADKPRSHCAYFTLGVAFADAGLYRDAIRAWQKVVEYAPDSPEAVSARESIEVLSKYLTGQAN</sequence>
<dbReference type="PANTHER" id="PTHR44835">
    <property type="entry name" value="UDP-N-ACETYLGLUCOSAMINE--PEPTIDE N-ACETYLGLUCOSAMINYLTRANSFERASE SPINDLY-RELATED"/>
    <property type="match status" value="1"/>
</dbReference>
<feature type="repeat" description="TPR" evidence="4">
    <location>
        <begin position="117"/>
        <end position="150"/>
    </location>
</feature>
<dbReference type="InterPro" id="IPR011990">
    <property type="entry name" value="TPR-like_helical_dom_sf"/>
</dbReference>
<dbReference type="GO" id="GO:0016757">
    <property type="term" value="F:glycosyltransferase activity"/>
    <property type="evidence" value="ECO:0007669"/>
    <property type="project" value="UniProtKB-KW"/>
</dbReference>
<dbReference type="PROSITE" id="PS50005">
    <property type="entry name" value="TPR"/>
    <property type="match status" value="3"/>
</dbReference>
<feature type="repeat" description="TPR" evidence="4">
    <location>
        <begin position="83"/>
        <end position="116"/>
    </location>
</feature>
<dbReference type="Gene3D" id="1.25.40.10">
    <property type="entry name" value="Tetratricopeptide repeat domain"/>
    <property type="match status" value="1"/>
</dbReference>
<dbReference type="AlphaFoldDB" id="A0A538T401"/>
<feature type="signal peptide" evidence="6">
    <location>
        <begin position="1"/>
        <end position="23"/>
    </location>
</feature>
<evidence type="ECO:0000256" key="2">
    <source>
        <dbReference type="ARBA" id="ARBA00022676"/>
    </source>
</evidence>
<name>A0A538T401_UNCEI</name>
<proteinExistence type="predicted"/>
<evidence type="ECO:0000256" key="4">
    <source>
        <dbReference type="PROSITE-ProRule" id="PRU00339"/>
    </source>
</evidence>
<dbReference type="Proteomes" id="UP000317716">
    <property type="component" value="Unassembled WGS sequence"/>
</dbReference>
<comment type="pathway">
    <text evidence="1">Protein modification; protein glycosylation.</text>
</comment>